<dbReference type="GO" id="GO:0046872">
    <property type="term" value="F:metal ion binding"/>
    <property type="evidence" value="ECO:0007669"/>
    <property type="project" value="UniProtKB-KW"/>
</dbReference>
<comment type="similarity">
    <text evidence="1">Belongs to the FAH family.</text>
</comment>
<dbReference type="GO" id="GO:0019752">
    <property type="term" value="P:carboxylic acid metabolic process"/>
    <property type="evidence" value="ECO:0007669"/>
    <property type="project" value="UniProtKB-ARBA"/>
</dbReference>
<dbReference type="InterPro" id="IPR011234">
    <property type="entry name" value="Fumarylacetoacetase-like_C"/>
</dbReference>
<dbReference type="PANTHER" id="PTHR42796">
    <property type="entry name" value="FUMARYLACETOACETATE HYDROLASE DOMAIN-CONTAINING PROTEIN 2A-RELATED"/>
    <property type="match status" value="1"/>
</dbReference>
<dbReference type="InterPro" id="IPR051121">
    <property type="entry name" value="FAH"/>
</dbReference>
<evidence type="ECO:0000313" key="4">
    <source>
        <dbReference type="EMBL" id="EPR38791.1"/>
    </source>
</evidence>
<dbReference type="eggNOG" id="COG0179">
    <property type="taxonomic scope" value="Bacteria"/>
</dbReference>
<reference evidence="4 5" key="1">
    <citation type="journal article" date="2013" name="Genome Announc.">
        <title>Draft genome sequences for three mercury-methylating, sulfate-reducing bacteria.</title>
        <authorList>
            <person name="Brown S.D."/>
            <person name="Hurt R.A.Jr."/>
            <person name="Gilmour C.C."/>
            <person name="Elias D.A."/>
        </authorList>
    </citation>
    <scope>NUCLEOTIDE SEQUENCE [LARGE SCALE GENOMIC DNA]</scope>
    <source>
        <strain evidence="4 5">DSM 2059</strain>
    </source>
</reference>
<dbReference type="GO" id="GO:0016787">
    <property type="term" value="F:hydrolase activity"/>
    <property type="evidence" value="ECO:0007669"/>
    <property type="project" value="UniProtKB-KW"/>
</dbReference>
<dbReference type="Proteomes" id="UP000014977">
    <property type="component" value="Unassembled WGS sequence"/>
</dbReference>
<evidence type="ECO:0000313" key="5">
    <source>
        <dbReference type="Proteomes" id="UP000014977"/>
    </source>
</evidence>
<dbReference type="RefSeq" id="WP_020876863.1">
    <property type="nucleotide sequence ID" value="NZ_ATHJ01000094.1"/>
</dbReference>
<dbReference type="Pfam" id="PF01557">
    <property type="entry name" value="FAA_hydrolase"/>
    <property type="match status" value="1"/>
</dbReference>
<keyword evidence="2" id="KW-0479">Metal-binding</keyword>
<sequence length="278" mass="30130">MRLIRFGDAGMERPGLLKAGRIVDLRKHFPDIPDIGEEFFVGGWLKKAAALSAPGETMAVRLGPPVHRPSKIICLGKNYLEHAREGGFEPPTAPLLFAKAPSSLTGPADVILLPASSGQIDWEVELAVIIGKTGKRIDRRRAFEHIAGFAVMNDISGREAQFGDGQWFRGKSFDTFAPLGPAVVTPDELSDVNDLRLETWVNGRVMQTGTTRDMIFDIPSIIDYVSRDITLIPGDIVSTGTPSGVGIFRDPPITLADGDIVECSIEGIGTIRNRVTAQ</sequence>
<keyword evidence="5" id="KW-1185">Reference proteome</keyword>
<dbReference type="SUPFAM" id="SSF56529">
    <property type="entry name" value="FAH"/>
    <property type="match status" value="1"/>
</dbReference>
<protein>
    <submittedName>
        <fullName evidence="4">Fumarylacetoacetate (FAA) hydrolase</fullName>
    </submittedName>
</protein>
<evidence type="ECO:0000259" key="3">
    <source>
        <dbReference type="Pfam" id="PF01557"/>
    </source>
</evidence>
<dbReference type="PATRIC" id="fig|1121405.3.peg.2572"/>
<gene>
    <name evidence="4" type="ORF">dsmv_0201</name>
</gene>
<accession>S7TPG2</accession>
<organism evidence="4 5">
    <name type="scientific">Desulfococcus multivorans DSM 2059</name>
    <dbReference type="NCBI Taxonomy" id="1121405"/>
    <lineage>
        <taxon>Bacteria</taxon>
        <taxon>Pseudomonadati</taxon>
        <taxon>Thermodesulfobacteriota</taxon>
        <taxon>Desulfobacteria</taxon>
        <taxon>Desulfobacterales</taxon>
        <taxon>Desulfococcaceae</taxon>
        <taxon>Desulfococcus</taxon>
    </lineage>
</organism>
<evidence type="ECO:0000256" key="2">
    <source>
        <dbReference type="ARBA" id="ARBA00022723"/>
    </source>
</evidence>
<proteinExistence type="inferred from homology"/>
<evidence type="ECO:0000256" key="1">
    <source>
        <dbReference type="ARBA" id="ARBA00010211"/>
    </source>
</evidence>
<dbReference type="Gene3D" id="3.90.850.10">
    <property type="entry name" value="Fumarylacetoacetase-like, C-terminal domain"/>
    <property type="match status" value="1"/>
</dbReference>
<dbReference type="PANTHER" id="PTHR42796:SF4">
    <property type="entry name" value="FUMARYLACETOACETATE HYDROLASE DOMAIN-CONTAINING PROTEIN 2A"/>
    <property type="match status" value="1"/>
</dbReference>
<dbReference type="EMBL" id="ATHJ01000094">
    <property type="protein sequence ID" value="EPR38791.1"/>
    <property type="molecule type" value="Genomic_DNA"/>
</dbReference>
<name>S7TPG2_DESML</name>
<dbReference type="InterPro" id="IPR036663">
    <property type="entry name" value="Fumarylacetoacetase_C_sf"/>
</dbReference>
<dbReference type="FunFam" id="3.90.850.10:FF:000002">
    <property type="entry name" value="2-hydroxyhepta-2,4-diene-1,7-dioate isomerase"/>
    <property type="match status" value="1"/>
</dbReference>
<comment type="caution">
    <text evidence="4">The sequence shown here is derived from an EMBL/GenBank/DDBJ whole genome shotgun (WGS) entry which is preliminary data.</text>
</comment>
<dbReference type="STRING" id="897.B2D07_04505"/>
<dbReference type="OrthoDB" id="5197601at2"/>
<feature type="domain" description="Fumarylacetoacetase-like C-terminal" evidence="3">
    <location>
        <begin position="71"/>
        <end position="275"/>
    </location>
</feature>
<dbReference type="AlphaFoldDB" id="S7TPG2"/>
<keyword evidence="4" id="KW-0378">Hydrolase</keyword>
<dbReference type="GO" id="GO:0016853">
    <property type="term" value="F:isomerase activity"/>
    <property type="evidence" value="ECO:0007669"/>
    <property type="project" value="UniProtKB-ARBA"/>
</dbReference>